<sequence length="204" mass="23431">MTSAAFACILFLVNYKKILVFFEYRKKNRVANLVEALKCDQITGLTKSHLEEELAAEHFKLSTGIRLDKEFREELIKAYRDANGAVRFDHYKRAVPHMLYENKIFSVHIGWFDWGSAIVNGLCCLVMVVLGFPLLFFSYFIEGITLIPLLERLIMGVVFWIIAIFSFYQVLPVISARHVDGALGKRESKGDEEEQNHEYEGLAS</sequence>
<evidence type="ECO:0000256" key="2">
    <source>
        <dbReference type="SAM" id="Phobius"/>
    </source>
</evidence>
<accession>A0ABN6EZ75</accession>
<keyword evidence="4" id="KW-1185">Reference proteome</keyword>
<dbReference type="Proteomes" id="UP001320148">
    <property type="component" value="Chromosome"/>
</dbReference>
<protein>
    <submittedName>
        <fullName evidence="3">Uncharacterized protein</fullName>
    </submittedName>
</protein>
<evidence type="ECO:0000313" key="3">
    <source>
        <dbReference type="EMBL" id="BCS94532.1"/>
    </source>
</evidence>
<dbReference type="EMBL" id="AP024488">
    <property type="protein sequence ID" value="BCS94532.1"/>
    <property type="molecule type" value="Genomic_DNA"/>
</dbReference>
<gene>
    <name evidence="3" type="ORF">DSLASN_01640</name>
</gene>
<keyword evidence="2" id="KW-0472">Membrane</keyword>
<evidence type="ECO:0000313" key="4">
    <source>
        <dbReference type="Proteomes" id="UP001320148"/>
    </source>
</evidence>
<feature type="region of interest" description="Disordered" evidence="1">
    <location>
        <begin position="185"/>
        <end position="204"/>
    </location>
</feature>
<keyword evidence="2" id="KW-0812">Transmembrane</keyword>
<name>A0ABN6EZ75_9BACT</name>
<organism evidence="3 4">
    <name type="scientific">Desulfoluna limicola</name>
    <dbReference type="NCBI Taxonomy" id="2810562"/>
    <lineage>
        <taxon>Bacteria</taxon>
        <taxon>Pseudomonadati</taxon>
        <taxon>Thermodesulfobacteriota</taxon>
        <taxon>Desulfobacteria</taxon>
        <taxon>Desulfobacterales</taxon>
        <taxon>Desulfolunaceae</taxon>
        <taxon>Desulfoluna</taxon>
    </lineage>
</organism>
<feature type="transmembrane region" description="Helical" evidence="2">
    <location>
        <begin position="153"/>
        <end position="171"/>
    </location>
</feature>
<keyword evidence="2" id="KW-1133">Transmembrane helix</keyword>
<feature type="transmembrane region" description="Helical" evidence="2">
    <location>
        <begin position="117"/>
        <end position="141"/>
    </location>
</feature>
<evidence type="ECO:0000256" key="1">
    <source>
        <dbReference type="SAM" id="MobiDB-lite"/>
    </source>
</evidence>
<proteinExistence type="predicted"/>
<reference evidence="3 4" key="1">
    <citation type="submission" date="2021-02" db="EMBL/GenBank/DDBJ databases">
        <title>Complete genome of Desulfoluna sp. strain ASN36.</title>
        <authorList>
            <person name="Takahashi A."/>
            <person name="Kojima H."/>
            <person name="Fukui M."/>
        </authorList>
    </citation>
    <scope>NUCLEOTIDE SEQUENCE [LARGE SCALE GENOMIC DNA]</scope>
    <source>
        <strain evidence="3 4">ASN36</strain>
    </source>
</reference>